<dbReference type="Proteomes" id="UP000314294">
    <property type="component" value="Unassembled WGS sequence"/>
</dbReference>
<evidence type="ECO:0000256" key="1">
    <source>
        <dbReference type="SAM" id="MobiDB-lite"/>
    </source>
</evidence>
<gene>
    <name evidence="2" type="ORF">EYF80_014887</name>
</gene>
<name>A0A4Z2IA09_9TELE</name>
<dbReference type="AlphaFoldDB" id="A0A4Z2IA09"/>
<keyword evidence="3" id="KW-1185">Reference proteome</keyword>
<accession>A0A4Z2IA09</accession>
<organism evidence="2 3">
    <name type="scientific">Liparis tanakae</name>
    <name type="common">Tanaka's snailfish</name>
    <dbReference type="NCBI Taxonomy" id="230148"/>
    <lineage>
        <taxon>Eukaryota</taxon>
        <taxon>Metazoa</taxon>
        <taxon>Chordata</taxon>
        <taxon>Craniata</taxon>
        <taxon>Vertebrata</taxon>
        <taxon>Euteleostomi</taxon>
        <taxon>Actinopterygii</taxon>
        <taxon>Neopterygii</taxon>
        <taxon>Teleostei</taxon>
        <taxon>Neoteleostei</taxon>
        <taxon>Acanthomorphata</taxon>
        <taxon>Eupercaria</taxon>
        <taxon>Perciformes</taxon>
        <taxon>Cottioidei</taxon>
        <taxon>Cottales</taxon>
        <taxon>Liparidae</taxon>
        <taxon>Liparis</taxon>
    </lineage>
</organism>
<proteinExistence type="predicted"/>
<sequence length="130" mass="14386">MYQKQFVQQFFSPIEGAHGSLRAPLISARLIHFHTALRRSHFTAEELSGSTLGLEWDPIPPDRRHVSCLSQWELLCVSAVTPRISPPPRAHHRACPLGWGQSGKGQTGQGSQDSPSIQSSWNDGFVVMEA</sequence>
<dbReference type="EMBL" id="SRLO01000110">
    <property type="protein sequence ID" value="TNN74787.1"/>
    <property type="molecule type" value="Genomic_DNA"/>
</dbReference>
<evidence type="ECO:0000313" key="3">
    <source>
        <dbReference type="Proteomes" id="UP000314294"/>
    </source>
</evidence>
<protein>
    <submittedName>
        <fullName evidence="2">Uncharacterized protein</fullName>
    </submittedName>
</protein>
<feature type="region of interest" description="Disordered" evidence="1">
    <location>
        <begin position="87"/>
        <end position="122"/>
    </location>
</feature>
<comment type="caution">
    <text evidence="2">The sequence shown here is derived from an EMBL/GenBank/DDBJ whole genome shotgun (WGS) entry which is preliminary data.</text>
</comment>
<reference evidence="2 3" key="1">
    <citation type="submission" date="2019-03" db="EMBL/GenBank/DDBJ databases">
        <title>First draft genome of Liparis tanakae, snailfish: a comprehensive survey of snailfish specific genes.</title>
        <authorList>
            <person name="Kim W."/>
            <person name="Song I."/>
            <person name="Jeong J.-H."/>
            <person name="Kim D."/>
            <person name="Kim S."/>
            <person name="Ryu S."/>
            <person name="Song J.Y."/>
            <person name="Lee S.K."/>
        </authorList>
    </citation>
    <scope>NUCLEOTIDE SEQUENCE [LARGE SCALE GENOMIC DNA]</scope>
    <source>
        <tissue evidence="2">Muscle</tissue>
    </source>
</reference>
<evidence type="ECO:0000313" key="2">
    <source>
        <dbReference type="EMBL" id="TNN74787.1"/>
    </source>
</evidence>